<feature type="transmembrane region" description="Helical" evidence="1">
    <location>
        <begin position="201"/>
        <end position="220"/>
    </location>
</feature>
<reference evidence="3 4" key="1">
    <citation type="submission" date="2017-10" db="EMBL/GenBank/DDBJ databases">
        <title>Novel microbial diversity and functional potential in the marine mammal oral microbiome.</title>
        <authorList>
            <person name="Dudek N.K."/>
            <person name="Sun C.L."/>
            <person name="Burstein D."/>
            <person name="Kantor R.S."/>
            <person name="Aliaga Goltsman D.S."/>
            <person name="Bik E.M."/>
            <person name="Thomas B.C."/>
            <person name="Banfield J.F."/>
            <person name="Relman D.A."/>
        </authorList>
    </citation>
    <scope>NUCLEOTIDE SEQUENCE [LARGE SCALE GENOMIC DNA]</scope>
    <source>
        <strain evidence="3">DOLZORAL124_49_17</strain>
    </source>
</reference>
<comment type="caution">
    <text evidence="3">The sequence shown here is derived from an EMBL/GenBank/DDBJ whole genome shotgun (WGS) entry which is preliminary data.</text>
</comment>
<name>A0A2G6E8G9_9BACT</name>
<feature type="transmembrane region" description="Helical" evidence="1">
    <location>
        <begin position="463"/>
        <end position="485"/>
    </location>
</feature>
<feature type="domain" description="DUF112" evidence="2">
    <location>
        <begin position="17"/>
        <end position="436"/>
    </location>
</feature>
<keyword evidence="1" id="KW-0812">Transmembrane</keyword>
<dbReference type="AlphaFoldDB" id="A0A2G6E8G9"/>
<evidence type="ECO:0000313" key="3">
    <source>
        <dbReference type="EMBL" id="PID58380.1"/>
    </source>
</evidence>
<gene>
    <name evidence="3" type="ORF">CSB45_04665</name>
</gene>
<feature type="transmembrane region" description="Helical" evidence="1">
    <location>
        <begin position="385"/>
        <end position="405"/>
    </location>
</feature>
<protein>
    <submittedName>
        <fullName evidence="3">C4-dicarboxylate ABC transporter permease</fullName>
    </submittedName>
</protein>
<evidence type="ECO:0000313" key="4">
    <source>
        <dbReference type="Proteomes" id="UP000229740"/>
    </source>
</evidence>
<keyword evidence="1" id="KW-1133">Transmembrane helix</keyword>
<dbReference type="InterPro" id="IPR002823">
    <property type="entry name" value="DUF112_TM"/>
</dbReference>
<accession>A0A2G6E8G9</accession>
<dbReference type="PANTHER" id="PTHR35342:SF5">
    <property type="entry name" value="TRICARBOXYLIC TRANSPORT PROTEIN"/>
    <property type="match status" value="1"/>
</dbReference>
<feature type="transmembrane region" description="Helical" evidence="1">
    <location>
        <begin position="314"/>
        <end position="337"/>
    </location>
</feature>
<evidence type="ECO:0000259" key="2">
    <source>
        <dbReference type="Pfam" id="PF01970"/>
    </source>
</evidence>
<proteinExistence type="predicted"/>
<keyword evidence="1" id="KW-0472">Membrane</keyword>
<dbReference type="PANTHER" id="PTHR35342">
    <property type="entry name" value="TRICARBOXYLIC TRANSPORT PROTEIN"/>
    <property type="match status" value="1"/>
</dbReference>
<feature type="transmembrane region" description="Helical" evidence="1">
    <location>
        <begin position="251"/>
        <end position="276"/>
    </location>
</feature>
<dbReference type="Proteomes" id="UP000229740">
    <property type="component" value="Unassembled WGS sequence"/>
</dbReference>
<dbReference type="EMBL" id="PDPS01000023">
    <property type="protein sequence ID" value="PID58380.1"/>
    <property type="molecule type" value="Genomic_DNA"/>
</dbReference>
<organism evidence="3 4">
    <name type="scientific">candidate division KSB3 bacterium</name>
    <dbReference type="NCBI Taxonomy" id="2044937"/>
    <lineage>
        <taxon>Bacteria</taxon>
        <taxon>candidate division KSB3</taxon>
    </lineage>
</organism>
<evidence type="ECO:0000256" key="1">
    <source>
        <dbReference type="SAM" id="Phobius"/>
    </source>
</evidence>
<feature type="transmembrane region" description="Helical" evidence="1">
    <location>
        <begin position="357"/>
        <end position="379"/>
    </location>
</feature>
<feature type="transmembrane region" description="Helical" evidence="1">
    <location>
        <begin position="15"/>
        <end position="36"/>
    </location>
</feature>
<dbReference type="Pfam" id="PF01970">
    <property type="entry name" value="TctA"/>
    <property type="match status" value="1"/>
</dbReference>
<sequence>MQILFESFFLVLSPYNLFFCALGVFSGILIGALPGLTSTMGVALFIPLTFTLPPATGLILLGAIYVGSVYGGSISAIIIKTPGTPAAIITAIDGYELTQKGQGGRALGISTISSFFGGLISCFALLLIAPPLSKVVLKFGPSEIFFLSILGLTVIIGLSKGRMLEGLLAGSLGLLFATVGTDEISGVYRYTFDNPALFEGVPLVPAVIGLYSAGQVFALAEMRRKTIVADTSKASDRILPTLDDLKRLKTIIFTGGIIGTIVGIIPGAGVSIGSSISYNTAKSSSRHPERFGTGIVDGVAASESANNGVVGGSLIPLLTLGIPGNIVSAIFLGGLIIHGLRPGSELFTKYASTTYALLLGLFVAHVFMLLLGLAGARYFAKIATFPTAALAPVILSLSVIGSYALRNNFFDVWAMLLFGVVGYGLRHLKIPPAPLALGMILGPIAEQEFRRAMILYRGSFSKMFFRPLSLIIVVFIAFSLLWPYIQDYRTKKNAAS</sequence>
<feature type="transmembrane region" description="Helical" evidence="1">
    <location>
        <begin position="43"/>
        <end position="66"/>
    </location>
</feature>
<feature type="transmembrane region" description="Helical" evidence="1">
    <location>
        <begin position="412"/>
        <end position="428"/>
    </location>
</feature>
<feature type="transmembrane region" description="Helical" evidence="1">
    <location>
        <begin position="72"/>
        <end position="95"/>
    </location>
</feature>
<feature type="transmembrane region" description="Helical" evidence="1">
    <location>
        <begin position="107"/>
        <end position="129"/>
    </location>
</feature>
<feature type="transmembrane region" description="Helical" evidence="1">
    <location>
        <begin position="135"/>
        <end position="156"/>
    </location>
</feature>